<evidence type="ECO:0000313" key="2">
    <source>
        <dbReference type="Proteomes" id="UP000256328"/>
    </source>
</evidence>
<dbReference type="AlphaFoldDB" id="A0A3D8SYV5"/>
<name>A0A3D8SYV5_9HELO</name>
<dbReference type="OrthoDB" id="5835829at2759"/>
<keyword evidence="2" id="KW-1185">Reference proteome</keyword>
<dbReference type="SUPFAM" id="SSF53756">
    <property type="entry name" value="UDP-Glycosyltransferase/glycogen phosphorylase"/>
    <property type="match status" value="1"/>
</dbReference>
<protein>
    <submittedName>
        <fullName evidence="1">Uncharacterized protein</fullName>
    </submittedName>
</protein>
<sequence length="162" mass="18625">MDSKYMFDSFWVENYRRLKAITEDPSTRPAMIIGNIFVDAVKDMHVQFDVLDTMVWPTMPLLMLPCSYFPGQPGFELEGTLAFEIVSMWLHVKNELVILKSLLVILKFFTWTKDQRRIAGIKYRLPSPNKPDYLVLVNSIFGLEIPRDLSPLCALVGPLLAN</sequence>
<reference evidence="1 2" key="1">
    <citation type="journal article" date="2018" name="IMA Fungus">
        <title>IMA Genome-F 9: Draft genome sequence of Annulohypoxylon stygium, Aspergillus mulundensis, Berkeleyomyces basicola (syn. Thielaviopsis basicola), Ceratocystis smalleyi, two Cercospora beticola strains, Coleophoma cylindrospora, Fusarium fracticaudum, Phialophora cf. hyalina, and Morchella septimelata.</title>
        <authorList>
            <person name="Wingfield B.D."/>
            <person name="Bills G.F."/>
            <person name="Dong Y."/>
            <person name="Huang W."/>
            <person name="Nel W.J."/>
            <person name="Swalarsk-Parry B.S."/>
            <person name="Vaghefi N."/>
            <person name="Wilken P.M."/>
            <person name="An Z."/>
            <person name="de Beer Z.W."/>
            <person name="De Vos L."/>
            <person name="Chen L."/>
            <person name="Duong T.A."/>
            <person name="Gao Y."/>
            <person name="Hammerbacher A."/>
            <person name="Kikkert J.R."/>
            <person name="Li Y."/>
            <person name="Li H."/>
            <person name="Li K."/>
            <person name="Li Q."/>
            <person name="Liu X."/>
            <person name="Ma X."/>
            <person name="Naidoo K."/>
            <person name="Pethybridge S.J."/>
            <person name="Sun J."/>
            <person name="Steenkamp E.T."/>
            <person name="van der Nest M.A."/>
            <person name="van Wyk S."/>
            <person name="Wingfield M.J."/>
            <person name="Xiong C."/>
            <person name="Yue Q."/>
            <person name="Zhang X."/>
        </authorList>
    </citation>
    <scope>NUCLEOTIDE SEQUENCE [LARGE SCALE GENOMIC DNA]</scope>
    <source>
        <strain evidence="1 2">BP5796</strain>
    </source>
</reference>
<dbReference type="EMBL" id="PDLN01000003">
    <property type="protein sequence ID" value="RDW90948.1"/>
    <property type="molecule type" value="Genomic_DNA"/>
</dbReference>
<gene>
    <name evidence="1" type="ORF">BP5796_02113</name>
</gene>
<proteinExistence type="predicted"/>
<dbReference type="Proteomes" id="UP000256328">
    <property type="component" value="Unassembled WGS sequence"/>
</dbReference>
<organism evidence="1 2">
    <name type="scientific">Coleophoma crateriformis</name>
    <dbReference type="NCBI Taxonomy" id="565419"/>
    <lineage>
        <taxon>Eukaryota</taxon>
        <taxon>Fungi</taxon>
        <taxon>Dikarya</taxon>
        <taxon>Ascomycota</taxon>
        <taxon>Pezizomycotina</taxon>
        <taxon>Leotiomycetes</taxon>
        <taxon>Helotiales</taxon>
        <taxon>Dermateaceae</taxon>
        <taxon>Coleophoma</taxon>
    </lineage>
</organism>
<accession>A0A3D8SYV5</accession>
<evidence type="ECO:0000313" key="1">
    <source>
        <dbReference type="EMBL" id="RDW90948.1"/>
    </source>
</evidence>
<comment type="caution">
    <text evidence="1">The sequence shown here is derived from an EMBL/GenBank/DDBJ whole genome shotgun (WGS) entry which is preliminary data.</text>
</comment>